<keyword evidence="4 10" id="KW-0547">Nucleotide-binding</keyword>
<dbReference type="KEGG" id="acp:A2cp1_2441"/>
<dbReference type="RefSeq" id="WP_012633580.1">
    <property type="nucleotide sequence ID" value="NC_011891.1"/>
</dbReference>
<dbReference type="PROSITE" id="PS50989">
    <property type="entry name" value="COA_CT_CTER"/>
    <property type="match status" value="1"/>
</dbReference>
<comment type="subunit">
    <text evidence="10">Acetyl-CoA carboxylase is a heterohexamer composed of biotin carboxyl carrier protein (AccB), biotin carboxylase (AccC) and two subunits each of ACCase subunit alpha (AccA) and ACCase subunit beta (AccD).</text>
</comment>
<comment type="pathway">
    <text evidence="1 10">Lipid metabolism; malonyl-CoA biosynthesis; malonyl-CoA from acetyl-CoA: step 1/1.</text>
</comment>
<evidence type="ECO:0000256" key="7">
    <source>
        <dbReference type="ARBA" id="ARBA00023098"/>
    </source>
</evidence>
<gene>
    <name evidence="10" type="primary">accA</name>
    <name evidence="13" type="ordered locus">A2cp1_2441</name>
</gene>
<evidence type="ECO:0000256" key="6">
    <source>
        <dbReference type="ARBA" id="ARBA00022840"/>
    </source>
</evidence>
<keyword evidence="8 10" id="KW-0275">Fatty acid biosynthesis</keyword>
<name>B8JBF2_ANAD2</name>
<keyword evidence="13" id="KW-0436">Ligase</keyword>
<keyword evidence="2 10" id="KW-0444">Lipid biosynthesis</keyword>
<dbReference type="NCBIfam" id="NF004344">
    <property type="entry name" value="PRK05724.1"/>
    <property type="match status" value="1"/>
</dbReference>
<comment type="catalytic activity">
    <reaction evidence="9 10">
        <text>N(6)-carboxybiotinyl-L-lysyl-[protein] + acetyl-CoA = N(6)-biotinyl-L-lysyl-[protein] + malonyl-CoA</text>
        <dbReference type="Rhea" id="RHEA:54728"/>
        <dbReference type="Rhea" id="RHEA-COMP:10505"/>
        <dbReference type="Rhea" id="RHEA-COMP:10506"/>
        <dbReference type="ChEBI" id="CHEBI:57288"/>
        <dbReference type="ChEBI" id="CHEBI:57384"/>
        <dbReference type="ChEBI" id="CHEBI:83144"/>
        <dbReference type="ChEBI" id="CHEBI:83145"/>
        <dbReference type="EC" id="2.1.3.15"/>
    </reaction>
</comment>
<evidence type="ECO:0000256" key="11">
    <source>
        <dbReference type="SAM" id="Coils"/>
    </source>
</evidence>
<keyword evidence="3 10" id="KW-0808">Transferase</keyword>
<keyword evidence="5 10" id="KW-0276">Fatty acid metabolism</keyword>
<evidence type="ECO:0000256" key="2">
    <source>
        <dbReference type="ARBA" id="ARBA00022516"/>
    </source>
</evidence>
<dbReference type="GO" id="GO:0006633">
    <property type="term" value="P:fatty acid biosynthetic process"/>
    <property type="evidence" value="ECO:0007669"/>
    <property type="project" value="UniProtKB-KW"/>
</dbReference>
<comment type="subcellular location">
    <subcellularLocation>
        <location evidence="10">Cytoplasm</location>
    </subcellularLocation>
</comment>
<dbReference type="GO" id="GO:0005524">
    <property type="term" value="F:ATP binding"/>
    <property type="evidence" value="ECO:0007669"/>
    <property type="project" value="UniProtKB-KW"/>
</dbReference>
<evidence type="ECO:0000313" key="14">
    <source>
        <dbReference type="Proteomes" id="UP000007089"/>
    </source>
</evidence>
<dbReference type="NCBIfam" id="TIGR00513">
    <property type="entry name" value="accA"/>
    <property type="match status" value="1"/>
</dbReference>
<evidence type="ECO:0000256" key="4">
    <source>
        <dbReference type="ARBA" id="ARBA00022741"/>
    </source>
</evidence>
<feature type="coiled-coil region" evidence="11">
    <location>
        <begin position="32"/>
        <end position="59"/>
    </location>
</feature>
<reference evidence="13" key="1">
    <citation type="submission" date="2009-01" db="EMBL/GenBank/DDBJ databases">
        <title>Complete sequence of Anaeromyxobacter dehalogenans 2CP-1.</title>
        <authorList>
            <consortium name="US DOE Joint Genome Institute"/>
            <person name="Lucas S."/>
            <person name="Copeland A."/>
            <person name="Lapidus A."/>
            <person name="Glavina del Rio T."/>
            <person name="Dalin E."/>
            <person name="Tice H."/>
            <person name="Bruce D."/>
            <person name="Goodwin L."/>
            <person name="Pitluck S."/>
            <person name="Saunders E."/>
            <person name="Brettin T."/>
            <person name="Detter J.C."/>
            <person name="Han C."/>
            <person name="Larimer F."/>
            <person name="Land M."/>
            <person name="Hauser L."/>
            <person name="Kyrpides N."/>
            <person name="Ovchinnikova G."/>
            <person name="Beliaev A.S."/>
            <person name="Richardson P."/>
        </authorList>
    </citation>
    <scope>NUCLEOTIDE SEQUENCE</scope>
    <source>
        <strain evidence="13">2CP-1</strain>
    </source>
</reference>
<dbReference type="InterPro" id="IPR029045">
    <property type="entry name" value="ClpP/crotonase-like_dom_sf"/>
</dbReference>
<dbReference type="HAMAP" id="MF_00823">
    <property type="entry name" value="AcetylCoA_CT_alpha"/>
    <property type="match status" value="1"/>
</dbReference>
<keyword evidence="14" id="KW-1185">Reference proteome</keyword>
<evidence type="ECO:0000256" key="10">
    <source>
        <dbReference type="HAMAP-Rule" id="MF_00823"/>
    </source>
</evidence>
<dbReference type="GO" id="GO:0003989">
    <property type="term" value="F:acetyl-CoA carboxylase activity"/>
    <property type="evidence" value="ECO:0007669"/>
    <property type="project" value="InterPro"/>
</dbReference>
<dbReference type="PRINTS" id="PR01069">
    <property type="entry name" value="ACCCTRFRASEA"/>
</dbReference>
<dbReference type="Pfam" id="PF03255">
    <property type="entry name" value="ACCA"/>
    <property type="match status" value="1"/>
</dbReference>
<sequence>MSKPAYALDFERPLLALESKIAELKELSGGAKVDFSEEIQKLEKKARKLQAEIFSDLDRWQTVQLARHPQRPYTLDYLRELFTDFFDIEGDRRFSADHSIVSGFARFDGEPVVVIGHQKGRSTKENMLRNFGMPRPEGYRKARRLFDLANRFRKPVITFIDTPGAYPGIGAEERGQAEAIAVNLEVMSSLEVPVIAIVIGEGGSGGALALGVANRVLMLQYSIYSVISPESCSAILYRDPTKAQKSADALKLTARDLAGFGITDELVPEAPGGAHRDPVLTAKNVGDALRRHLAELRKLSPEQLVTDRYRKFRAMGVFTSEE</sequence>
<evidence type="ECO:0000313" key="13">
    <source>
        <dbReference type="EMBL" id="ACL65779.1"/>
    </source>
</evidence>
<proteinExistence type="inferred from homology"/>
<keyword evidence="11" id="KW-0175">Coiled coil</keyword>
<comment type="function">
    <text evidence="10">Component of the acetyl coenzyme A carboxylase (ACC) complex. First, biotin carboxylase catalyzes the carboxylation of biotin on its carrier protein (BCCP) and then the CO(2) group is transferred by the carboxyltransferase to acetyl-CoA to form malonyl-CoA.</text>
</comment>
<dbReference type="UniPathway" id="UPA00655">
    <property type="reaction ID" value="UER00711"/>
</dbReference>
<dbReference type="InterPro" id="IPR011763">
    <property type="entry name" value="COA_CT_C"/>
</dbReference>
<keyword evidence="10" id="KW-0963">Cytoplasm</keyword>
<dbReference type="GO" id="GO:0016743">
    <property type="term" value="F:carboxyl- or carbamoyltransferase activity"/>
    <property type="evidence" value="ECO:0007669"/>
    <property type="project" value="UniProtKB-UniRule"/>
</dbReference>
<organism evidence="13 14">
    <name type="scientific">Anaeromyxobacter dehalogenans (strain ATCC BAA-258 / DSM 21875 / 2CP-1)</name>
    <dbReference type="NCBI Taxonomy" id="455488"/>
    <lineage>
        <taxon>Bacteria</taxon>
        <taxon>Pseudomonadati</taxon>
        <taxon>Myxococcota</taxon>
        <taxon>Myxococcia</taxon>
        <taxon>Myxococcales</taxon>
        <taxon>Cystobacterineae</taxon>
        <taxon>Anaeromyxobacteraceae</taxon>
        <taxon>Anaeromyxobacter</taxon>
    </lineage>
</organism>
<dbReference type="EC" id="2.1.3.15" evidence="10"/>
<dbReference type="GO" id="GO:2001295">
    <property type="term" value="P:malonyl-CoA biosynthetic process"/>
    <property type="evidence" value="ECO:0007669"/>
    <property type="project" value="UniProtKB-UniRule"/>
</dbReference>
<accession>B8JBF2</accession>
<dbReference type="EMBL" id="CP001359">
    <property type="protein sequence ID" value="ACL65779.1"/>
    <property type="molecule type" value="Genomic_DNA"/>
</dbReference>
<dbReference type="Gene3D" id="3.90.226.10">
    <property type="entry name" value="2-enoyl-CoA Hydratase, Chain A, domain 1"/>
    <property type="match status" value="1"/>
</dbReference>
<comment type="similarity">
    <text evidence="10">Belongs to the AccA family.</text>
</comment>
<dbReference type="HOGENOM" id="CLU_015486_0_2_7"/>
<evidence type="ECO:0000256" key="8">
    <source>
        <dbReference type="ARBA" id="ARBA00023160"/>
    </source>
</evidence>
<feature type="domain" description="CoA carboxyltransferase C-terminal" evidence="12">
    <location>
        <begin position="41"/>
        <end position="295"/>
    </location>
</feature>
<evidence type="ECO:0000256" key="3">
    <source>
        <dbReference type="ARBA" id="ARBA00022679"/>
    </source>
</evidence>
<evidence type="ECO:0000256" key="9">
    <source>
        <dbReference type="ARBA" id="ARBA00049152"/>
    </source>
</evidence>
<dbReference type="NCBIfam" id="NF041504">
    <property type="entry name" value="AccA_sub"/>
    <property type="match status" value="1"/>
</dbReference>
<dbReference type="InterPro" id="IPR001095">
    <property type="entry name" value="Acetyl_CoA_COase_a_su"/>
</dbReference>
<keyword evidence="6 10" id="KW-0067">ATP-binding</keyword>
<dbReference type="PANTHER" id="PTHR42853:SF3">
    <property type="entry name" value="ACETYL-COENZYME A CARBOXYLASE CARBOXYL TRANSFERASE SUBUNIT ALPHA, CHLOROPLASTIC"/>
    <property type="match status" value="1"/>
</dbReference>
<evidence type="ECO:0000256" key="1">
    <source>
        <dbReference type="ARBA" id="ARBA00004956"/>
    </source>
</evidence>
<dbReference type="SUPFAM" id="SSF52096">
    <property type="entry name" value="ClpP/crotonase"/>
    <property type="match status" value="1"/>
</dbReference>
<protein>
    <recommendedName>
        <fullName evidence="10">Acetyl-coenzyme A carboxylase carboxyl transferase subunit alpha</fullName>
        <shortName evidence="10">ACCase subunit alpha</shortName>
        <shortName evidence="10">Acetyl-CoA carboxylase carboxyltransferase subunit alpha</shortName>
        <ecNumber evidence="10">2.1.3.15</ecNumber>
    </recommendedName>
</protein>
<dbReference type="Proteomes" id="UP000007089">
    <property type="component" value="Chromosome"/>
</dbReference>
<evidence type="ECO:0000259" key="12">
    <source>
        <dbReference type="PROSITE" id="PS50989"/>
    </source>
</evidence>
<dbReference type="PANTHER" id="PTHR42853">
    <property type="entry name" value="ACETYL-COENZYME A CARBOXYLASE CARBOXYL TRANSFERASE SUBUNIT ALPHA"/>
    <property type="match status" value="1"/>
</dbReference>
<evidence type="ECO:0000256" key="5">
    <source>
        <dbReference type="ARBA" id="ARBA00022832"/>
    </source>
</evidence>
<dbReference type="GO" id="GO:0009317">
    <property type="term" value="C:acetyl-CoA carboxylase complex"/>
    <property type="evidence" value="ECO:0007669"/>
    <property type="project" value="InterPro"/>
</dbReference>
<keyword evidence="7 10" id="KW-0443">Lipid metabolism</keyword>
<dbReference type="AlphaFoldDB" id="B8JBF2"/>